<dbReference type="EMBL" id="APPQ01000031">
    <property type="protein sequence ID" value="ENV43269.1"/>
    <property type="molecule type" value="Genomic_DNA"/>
</dbReference>
<evidence type="ECO:0000313" key="2">
    <source>
        <dbReference type="Proteomes" id="UP000018440"/>
    </source>
</evidence>
<name>N9AAW0_9GAMM</name>
<gene>
    <name evidence="1" type="ORF">F955_02816</name>
</gene>
<accession>N9AAW0</accession>
<protein>
    <submittedName>
        <fullName evidence="1">Uncharacterized protein</fullName>
    </submittedName>
</protein>
<dbReference type="Proteomes" id="UP000018440">
    <property type="component" value="Unassembled WGS sequence"/>
</dbReference>
<evidence type="ECO:0000313" key="1">
    <source>
        <dbReference type="EMBL" id="ENV43269.1"/>
    </source>
</evidence>
<sequence length="127" mass="14502">MKNSHQVGIRLDGEVASAYQQMADARGVKLATFLKEVLTNNLHTIAFKNEVDRMEDIVDSFQKNLNHSLEKFSSENTLNDKYFEDFGGIYMMMLGLLMQQKVDREDIRGMQAKGISYANANFKGKKE</sequence>
<reference evidence="1 2" key="1">
    <citation type="submission" date="2013-02" db="EMBL/GenBank/DDBJ databases">
        <title>The Genome Sequence of Acinetobacter schindleri CIP 107287.</title>
        <authorList>
            <consortium name="The Broad Institute Genome Sequencing Platform"/>
            <consortium name="The Broad Institute Genome Sequencing Center for Infectious Disease"/>
            <person name="Cerqueira G."/>
            <person name="Feldgarden M."/>
            <person name="Courvalin P."/>
            <person name="Perichon B."/>
            <person name="Grillot-Courvalin C."/>
            <person name="Clermont D."/>
            <person name="Rocha E."/>
            <person name="Yoon E.-J."/>
            <person name="Nemec A."/>
            <person name="Walker B."/>
            <person name="Young S.K."/>
            <person name="Zeng Q."/>
            <person name="Gargeya S."/>
            <person name="Fitzgerald M."/>
            <person name="Haas B."/>
            <person name="Abouelleil A."/>
            <person name="Alvarado L."/>
            <person name="Arachchi H.M."/>
            <person name="Berlin A.M."/>
            <person name="Chapman S.B."/>
            <person name="Dewar J."/>
            <person name="Goldberg J."/>
            <person name="Griggs A."/>
            <person name="Gujja S."/>
            <person name="Hansen M."/>
            <person name="Howarth C."/>
            <person name="Imamovic A."/>
            <person name="Larimer J."/>
            <person name="McCowan C."/>
            <person name="Murphy C."/>
            <person name="Neiman D."/>
            <person name="Pearson M."/>
            <person name="Priest M."/>
            <person name="Roberts A."/>
            <person name="Saif S."/>
            <person name="Shea T."/>
            <person name="Sisk P."/>
            <person name="Sykes S."/>
            <person name="Wortman J."/>
            <person name="Nusbaum C."/>
            <person name="Birren B."/>
        </authorList>
    </citation>
    <scope>NUCLEOTIDE SEQUENCE [LARGE SCALE GENOMIC DNA]</scope>
    <source>
        <strain evidence="1 2">CIP 107287</strain>
    </source>
</reference>
<comment type="caution">
    <text evidence="1">The sequence shown here is derived from an EMBL/GenBank/DDBJ whole genome shotgun (WGS) entry which is preliminary data.</text>
</comment>
<proteinExistence type="predicted"/>
<organism evidence="1 2">
    <name type="scientific">Acinetobacter schindleri CIP 107287</name>
    <dbReference type="NCBI Taxonomy" id="1217988"/>
    <lineage>
        <taxon>Bacteria</taxon>
        <taxon>Pseudomonadati</taxon>
        <taxon>Pseudomonadota</taxon>
        <taxon>Gammaproteobacteria</taxon>
        <taxon>Moraxellales</taxon>
        <taxon>Moraxellaceae</taxon>
        <taxon>Acinetobacter</taxon>
    </lineage>
</organism>
<dbReference type="AlphaFoldDB" id="N9AAW0"/>
<dbReference type="HOGENOM" id="CLU_1954852_0_0_6"/>
<dbReference type="PATRIC" id="fig|1217988.3.peg.2714"/>